<proteinExistence type="predicted"/>
<evidence type="ECO:0000313" key="2">
    <source>
        <dbReference type="Proteomes" id="UP000326565"/>
    </source>
</evidence>
<evidence type="ECO:0000313" key="1">
    <source>
        <dbReference type="EMBL" id="KAB8078503.1"/>
    </source>
</evidence>
<protein>
    <submittedName>
        <fullName evidence="1">Uncharacterized protein</fullName>
    </submittedName>
</protein>
<dbReference type="Proteomes" id="UP000326565">
    <property type="component" value="Unassembled WGS sequence"/>
</dbReference>
<organism evidence="1 2">
    <name type="scientific">Aspergillus leporis</name>
    <dbReference type="NCBI Taxonomy" id="41062"/>
    <lineage>
        <taxon>Eukaryota</taxon>
        <taxon>Fungi</taxon>
        <taxon>Dikarya</taxon>
        <taxon>Ascomycota</taxon>
        <taxon>Pezizomycotina</taxon>
        <taxon>Eurotiomycetes</taxon>
        <taxon>Eurotiomycetidae</taxon>
        <taxon>Eurotiales</taxon>
        <taxon>Aspergillaceae</taxon>
        <taxon>Aspergillus</taxon>
        <taxon>Aspergillus subgen. Circumdati</taxon>
    </lineage>
</organism>
<gene>
    <name evidence="1" type="ORF">BDV29DRAFT_166091</name>
</gene>
<sequence>MVREMCLEYKFQVSNVMDRLHGIRAGILPYIECLGYRCSPLTFAWESMFPCLY</sequence>
<feature type="non-terminal residue" evidence="1">
    <location>
        <position position="53"/>
    </location>
</feature>
<name>A0A5N5XCL6_9EURO</name>
<accession>A0A5N5XCL6</accession>
<dbReference type="AlphaFoldDB" id="A0A5N5XCL6"/>
<dbReference type="EMBL" id="ML732157">
    <property type="protein sequence ID" value="KAB8078503.1"/>
    <property type="molecule type" value="Genomic_DNA"/>
</dbReference>
<keyword evidence="2" id="KW-1185">Reference proteome</keyword>
<reference evidence="1 2" key="1">
    <citation type="submission" date="2019-04" db="EMBL/GenBank/DDBJ databases">
        <title>Friends and foes A comparative genomics study of 23 Aspergillus species from section Flavi.</title>
        <authorList>
            <consortium name="DOE Joint Genome Institute"/>
            <person name="Kjaerbolling I."/>
            <person name="Vesth T."/>
            <person name="Frisvad J.C."/>
            <person name="Nybo J.L."/>
            <person name="Theobald S."/>
            <person name="Kildgaard S."/>
            <person name="Isbrandt T."/>
            <person name="Kuo A."/>
            <person name="Sato A."/>
            <person name="Lyhne E.K."/>
            <person name="Kogle M.E."/>
            <person name="Wiebenga A."/>
            <person name="Kun R.S."/>
            <person name="Lubbers R.J."/>
            <person name="Makela M.R."/>
            <person name="Barry K."/>
            <person name="Chovatia M."/>
            <person name="Clum A."/>
            <person name="Daum C."/>
            <person name="Haridas S."/>
            <person name="He G."/>
            <person name="LaButti K."/>
            <person name="Lipzen A."/>
            <person name="Mondo S."/>
            <person name="Riley R."/>
            <person name="Salamov A."/>
            <person name="Simmons B.A."/>
            <person name="Magnuson J.K."/>
            <person name="Henrissat B."/>
            <person name="Mortensen U.H."/>
            <person name="Larsen T.O."/>
            <person name="Devries R.P."/>
            <person name="Grigoriev I.V."/>
            <person name="Machida M."/>
            <person name="Baker S.E."/>
            <person name="Andersen M.R."/>
        </authorList>
    </citation>
    <scope>NUCLEOTIDE SEQUENCE [LARGE SCALE GENOMIC DNA]</scope>
    <source>
        <strain evidence="1 2">CBS 151.66</strain>
    </source>
</reference>